<dbReference type="RefSeq" id="WP_079164750.1">
    <property type="nucleotide sequence ID" value="NZ_CP016438.1"/>
</dbReference>
<dbReference type="PANTHER" id="PTHR16305:SF35">
    <property type="entry name" value="TRANSCRIPTIONAL ACTIVATOR DOMAIN"/>
    <property type="match status" value="1"/>
</dbReference>
<organism evidence="3 4">
    <name type="scientific">Streptomyces lincolnensis</name>
    <dbReference type="NCBI Taxonomy" id="1915"/>
    <lineage>
        <taxon>Bacteria</taxon>
        <taxon>Bacillati</taxon>
        <taxon>Actinomycetota</taxon>
        <taxon>Actinomycetes</taxon>
        <taxon>Kitasatosporales</taxon>
        <taxon>Streptomycetaceae</taxon>
        <taxon>Streptomyces</taxon>
    </lineage>
</organism>
<dbReference type="SUPFAM" id="SSF48452">
    <property type="entry name" value="TPR-like"/>
    <property type="match status" value="2"/>
</dbReference>
<evidence type="ECO:0000256" key="1">
    <source>
        <dbReference type="ARBA" id="ARBA00022741"/>
    </source>
</evidence>
<keyword evidence="1" id="KW-0547">Nucleotide-binding</keyword>
<proteinExistence type="predicted"/>
<dbReference type="InterPro" id="IPR027417">
    <property type="entry name" value="P-loop_NTPase"/>
</dbReference>
<dbReference type="Proteomes" id="UP000092598">
    <property type="component" value="Chromosome"/>
</dbReference>
<dbReference type="SUPFAM" id="SSF46894">
    <property type="entry name" value="C-terminal effector domain of the bipartite response regulators"/>
    <property type="match status" value="1"/>
</dbReference>
<dbReference type="InterPro" id="IPR011990">
    <property type="entry name" value="TPR-like_helical_dom_sf"/>
</dbReference>
<dbReference type="InterPro" id="IPR036388">
    <property type="entry name" value="WH-like_DNA-bd_sf"/>
</dbReference>
<evidence type="ECO:0000313" key="4">
    <source>
        <dbReference type="Proteomes" id="UP000092598"/>
    </source>
</evidence>
<dbReference type="AlphaFoldDB" id="A0A1B1MFZ0"/>
<dbReference type="PANTHER" id="PTHR16305">
    <property type="entry name" value="TESTICULAR SOLUBLE ADENYLYL CYCLASE"/>
    <property type="match status" value="1"/>
</dbReference>
<evidence type="ECO:0000313" key="3">
    <source>
        <dbReference type="EMBL" id="ANS67433.1"/>
    </source>
</evidence>
<dbReference type="PROSITE" id="PS00622">
    <property type="entry name" value="HTH_LUXR_1"/>
    <property type="match status" value="1"/>
</dbReference>
<dbReference type="SMART" id="SM00421">
    <property type="entry name" value="HTH_LUXR"/>
    <property type="match status" value="1"/>
</dbReference>
<dbReference type="SUPFAM" id="SSF52540">
    <property type="entry name" value="P-loop containing nucleoside triphosphate hydrolases"/>
    <property type="match status" value="1"/>
</dbReference>
<dbReference type="PROSITE" id="PS50043">
    <property type="entry name" value="HTH_LUXR_2"/>
    <property type="match status" value="1"/>
</dbReference>
<protein>
    <submittedName>
        <fullName evidence="3">LuxR family transcriptional regulator</fullName>
    </submittedName>
</protein>
<dbReference type="GO" id="GO:0005524">
    <property type="term" value="F:ATP binding"/>
    <property type="evidence" value="ECO:0007669"/>
    <property type="project" value="UniProtKB-KW"/>
</dbReference>
<dbReference type="Pfam" id="PF00196">
    <property type="entry name" value="GerE"/>
    <property type="match status" value="1"/>
</dbReference>
<dbReference type="STRING" id="1915.SLINC_5209"/>
<dbReference type="EMBL" id="CP016438">
    <property type="protein sequence ID" value="ANS67433.1"/>
    <property type="molecule type" value="Genomic_DNA"/>
</dbReference>
<dbReference type="CDD" id="cd06170">
    <property type="entry name" value="LuxR_C_like"/>
    <property type="match status" value="1"/>
</dbReference>
<dbReference type="InterPro" id="IPR041664">
    <property type="entry name" value="AAA_16"/>
</dbReference>
<evidence type="ECO:0000256" key="2">
    <source>
        <dbReference type="ARBA" id="ARBA00022840"/>
    </source>
</evidence>
<keyword evidence="2" id="KW-0067">ATP-binding</keyword>
<dbReference type="GO" id="GO:0003677">
    <property type="term" value="F:DNA binding"/>
    <property type="evidence" value="ECO:0007669"/>
    <property type="project" value="InterPro"/>
</dbReference>
<dbReference type="Gene3D" id="1.10.10.10">
    <property type="entry name" value="Winged helix-like DNA-binding domain superfamily/Winged helix DNA-binding domain"/>
    <property type="match status" value="1"/>
</dbReference>
<name>A0A1B1MFZ0_STRLN</name>
<dbReference type="KEGG" id="sls:SLINC_5209"/>
<dbReference type="Gene3D" id="3.40.50.300">
    <property type="entry name" value="P-loop containing nucleotide triphosphate hydrolases"/>
    <property type="match status" value="1"/>
</dbReference>
<dbReference type="GO" id="GO:0006355">
    <property type="term" value="P:regulation of DNA-templated transcription"/>
    <property type="evidence" value="ECO:0007669"/>
    <property type="project" value="InterPro"/>
</dbReference>
<dbReference type="GO" id="GO:0004016">
    <property type="term" value="F:adenylate cyclase activity"/>
    <property type="evidence" value="ECO:0007669"/>
    <property type="project" value="TreeGrafter"/>
</dbReference>
<dbReference type="GO" id="GO:0005737">
    <property type="term" value="C:cytoplasm"/>
    <property type="evidence" value="ECO:0007669"/>
    <property type="project" value="TreeGrafter"/>
</dbReference>
<sequence>MDAAMPGGRGNGAAFLGRTDELAALRRLYEQASAGRPRLVVVEGPAGIGKTALARHFLTTARGHVLTAAGAENETDLPYGVLSQLLCRPVLSDPLTAGAELLDPLGELQRDEPVVVLVDDAHWADTPSLHALTFALRRLRADRVLVLLALREIHDRRLPGGLRRLLTDDTAVRLRLAGLATTDLVGLSARFLTEPLPPAAARRLHTHTQGNPLHCRALLEEVPATALCSPEATLPAPRSYTSFVLDRLARCGPAARRLVRAAAVLGTHCTLARAARLADTPDPLPALAEALTHGLLQEAPHDTATGIAFTHPLVRAAVYHGLGPVLRTALHARAARTEDDEFTRLHHRALAAHGPDDSLSAELADGARRRGALGRWVEAAPLLRYAARLASHPREQGRLDCEAVEAYLFDGREEEAAAVAAALPDATDDAVRCCARGHLALLTGRITQARALLDEAWRLRTPGADPALDARIAEQQVMVHMLGGHASQVCQWAEPARYDSGRARSGGTLRFVHLAALGQLGAFEEGFRLADTLPEAPLVGPEDIELLMGKGALYLYTDRPTRARPELERAAELARRGPVPLRVISLTILAKTEFLCGAWDLAMLHWETATSVAVDLGQGWMAPVVHAEAALLFAARGEFERAERHVTLAREHRMVQESAMMEIFVTYGAAHLALLRGAPETAVTLLRTLLAHEDLDFTAEPGVVPWRDLLADALVATGRLDEAEEVLDALEQRALRRSRASTLASVCRIRGTLYAARRDPKSARDAFAEALDRAARVDLPLERARTELDFGAFLRRTGRRGPALEHLRAARARFARLGAVPFLRHCDRELTACGAAPDGATTPAALPRSREHLTPQEYAVAQLAVTGLTNRQIARELVLSAKTVEYHLSHAYAKLGIRSRVELVSRVGAPTEGSGTSG</sequence>
<dbReference type="Gene3D" id="1.25.40.10">
    <property type="entry name" value="Tetratricopeptide repeat domain"/>
    <property type="match status" value="2"/>
</dbReference>
<dbReference type="Pfam" id="PF13191">
    <property type="entry name" value="AAA_16"/>
    <property type="match status" value="1"/>
</dbReference>
<accession>A0A1B1MFZ0</accession>
<dbReference type="InterPro" id="IPR000792">
    <property type="entry name" value="Tscrpt_reg_LuxR_C"/>
</dbReference>
<dbReference type="PRINTS" id="PR00038">
    <property type="entry name" value="HTHLUXR"/>
</dbReference>
<reference evidence="3 4" key="1">
    <citation type="submission" date="2016-07" db="EMBL/GenBank/DDBJ databases">
        <title>Enhancement of antibiotic productionsby engineered nitrateutilization in actinobacteria.</title>
        <authorList>
            <person name="Meng S.C."/>
        </authorList>
    </citation>
    <scope>NUCLEOTIDE SEQUENCE [LARGE SCALE GENOMIC DNA]</scope>
    <source>
        <strain evidence="3 4">NRRL 2936</strain>
    </source>
</reference>
<dbReference type="InterPro" id="IPR016032">
    <property type="entry name" value="Sig_transdc_resp-reg_C-effctor"/>
</dbReference>
<gene>
    <name evidence="3" type="ORF">SLINC_5209</name>
</gene>
<dbReference type="OrthoDB" id="134933at2"/>
<dbReference type="PATRIC" id="fig|1915.4.peg.5772"/>
<keyword evidence="4" id="KW-1185">Reference proteome</keyword>